<evidence type="ECO:0000259" key="7">
    <source>
        <dbReference type="PROSITE" id="PS51783"/>
    </source>
</evidence>
<dbReference type="PROSITE" id="PS51783">
    <property type="entry name" value="PH_BEACH"/>
    <property type="match status" value="1"/>
</dbReference>
<feature type="compositionally biased region" description="Basic residues" evidence="5">
    <location>
        <begin position="592"/>
        <end position="616"/>
    </location>
</feature>
<dbReference type="InterPro" id="IPR015943">
    <property type="entry name" value="WD40/YVTN_repeat-like_dom_sf"/>
</dbReference>
<feature type="coiled-coil region" evidence="4">
    <location>
        <begin position="2002"/>
        <end position="2048"/>
    </location>
</feature>
<dbReference type="SUPFAM" id="SSF50978">
    <property type="entry name" value="WD40 repeat-like"/>
    <property type="match status" value="1"/>
</dbReference>
<dbReference type="PANTHER" id="PTHR13743">
    <property type="entry name" value="BEIGE/BEACH-RELATED"/>
    <property type="match status" value="1"/>
</dbReference>
<dbReference type="EMBL" id="JANTQA010000023">
    <property type="protein sequence ID" value="KAJ3443161.1"/>
    <property type="molecule type" value="Genomic_DNA"/>
</dbReference>
<dbReference type="Pfam" id="PF14844">
    <property type="entry name" value="PH_BEACH"/>
    <property type="match status" value="1"/>
</dbReference>
<dbReference type="InterPro" id="IPR000409">
    <property type="entry name" value="BEACH_dom"/>
</dbReference>
<evidence type="ECO:0000256" key="5">
    <source>
        <dbReference type="SAM" id="MobiDB-lite"/>
    </source>
</evidence>
<evidence type="ECO:0000256" key="4">
    <source>
        <dbReference type="SAM" id="Coils"/>
    </source>
</evidence>
<feature type="compositionally biased region" description="Basic residues" evidence="5">
    <location>
        <begin position="544"/>
        <end position="558"/>
    </location>
</feature>
<evidence type="ECO:0000313" key="8">
    <source>
        <dbReference type="EMBL" id="KAJ3443161.1"/>
    </source>
</evidence>
<dbReference type="InterPro" id="IPR036372">
    <property type="entry name" value="BEACH_dom_sf"/>
</dbReference>
<dbReference type="FunFam" id="1.10.1540.10:FF:000001">
    <property type="entry name" value="neurobeachin isoform X1"/>
    <property type="match status" value="1"/>
</dbReference>
<dbReference type="SUPFAM" id="SSF81837">
    <property type="entry name" value="BEACH domain"/>
    <property type="match status" value="1"/>
</dbReference>
<dbReference type="InterPro" id="IPR046851">
    <property type="entry name" value="NBCH_WD40"/>
</dbReference>
<feature type="region of interest" description="Disordered" evidence="5">
    <location>
        <begin position="543"/>
        <end position="625"/>
    </location>
</feature>
<name>A0AAV7ZMC1_9EUKA</name>
<dbReference type="SUPFAM" id="SSF49899">
    <property type="entry name" value="Concanavalin A-like lectins/glucanases"/>
    <property type="match status" value="1"/>
</dbReference>
<dbReference type="PROSITE" id="PS50197">
    <property type="entry name" value="BEACH"/>
    <property type="match status" value="1"/>
</dbReference>
<feature type="coiled-coil region" evidence="4">
    <location>
        <begin position="1527"/>
        <end position="1557"/>
    </location>
</feature>
<feature type="region of interest" description="Disordered" evidence="5">
    <location>
        <begin position="1005"/>
        <end position="1028"/>
    </location>
</feature>
<dbReference type="Gene3D" id="1.10.1540.10">
    <property type="entry name" value="BEACH domain"/>
    <property type="match status" value="1"/>
</dbReference>
<dbReference type="InterPro" id="IPR050865">
    <property type="entry name" value="BEACH_Domain"/>
</dbReference>
<keyword evidence="1 3" id="KW-0853">WD repeat</keyword>
<dbReference type="InterPro" id="IPR013320">
    <property type="entry name" value="ConA-like_dom_sf"/>
</dbReference>
<dbReference type="InterPro" id="IPR023362">
    <property type="entry name" value="PH-BEACH_dom"/>
</dbReference>
<dbReference type="SMART" id="SM00320">
    <property type="entry name" value="WD40"/>
    <property type="match status" value="5"/>
</dbReference>
<comment type="caution">
    <text evidence="8">The sequence shown here is derived from an EMBL/GenBank/DDBJ whole genome shotgun (WGS) entry which is preliminary data.</text>
</comment>
<dbReference type="Pfam" id="PF20426">
    <property type="entry name" value="NBCH_WD40"/>
    <property type="match status" value="1"/>
</dbReference>
<dbReference type="PANTHER" id="PTHR13743:SF112">
    <property type="entry name" value="BEACH DOMAIN-CONTAINING PROTEIN"/>
    <property type="match status" value="1"/>
</dbReference>
<dbReference type="Pfam" id="PF02138">
    <property type="entry name" value="Beach"/>
    <property type="match status" value="1"/>
</dbReference>
<feature type="compositionally biased region" description="Basic and acidic residues" evidence="5">
    <location>
        <begin position="207"/>
        <end position="242"/>
    </location>
</feature>
<dbReference type="InterPro" id="IPR031570">
    <property type="entry name" value="NBEA/BDCP_DUF4704"/>
</dbReference>
<dbReference type="Proteomes" id="UP001146793">
    <property type="component" value="Unassembled WGS sequence"/>
</dbReference>
<proteinExistence type="predicted"/>
<dbReference type="Gene3D" id="2.30.29.30">
    <property type="entry name" value="Pleckstrin-homology domain (PH domain)/Phosphotyrosine-binding domain (PTB)"/>
    <property type="match status" value="1"/>
</dbReference>
<dbReference type="CDD" id="cd06071">
    <property type="entry name" value="Beach"/>
    <property type="match status" value="1"/>
</dbReference>
<feature type="compositionally biased region" description="Basic and acidic residues" evidence="5">
    <location>
        <begin position="574"/>
        <end position="591"/>
    </location>
</feature>
<dbReference type="Pfam" id="PF15787">
    <property type="entry name" value="DUF4704"/>
    <property type="match status" value="1"/>
</dbReference>
<dbReference type="Gene3D" id="2.130.10.10">
    <property type="entry name" value="YVTN repeat-like/Quinoprotein amine dehydrogenase"/>
    <property type="match status" value="2"/>
</dbReference>
<evidence type="ECO:0000313" key="9">
    <source>
        <dbReference type="Proteomes" id="UP001146793"/>
    </source>
</evidence>
<dbReference type="SMART" id="SM01026">
    <property type="entry name" value="Beach"/>
    <property type="match status" value="1"/>
</dbReference>
<dbReference type="InterPro" id="IPR036322">
    <property type="entry name" value="WD40_repeat_dom_sf"/>
</dbReference>
<gene>
    <name evidence="8" type="ORF">M0812_08993</name>
</gene>
<keyword evidence="4" id="KW-0175">Coiled coil</keyword>
<dbReference type="CDD" id="cd01201">
    <property type="entry name" value="PH_BEACH"/>
    <property type="match status" value="1"/>
</dbReference>
<feature type="domain" description="BEACH-type PH" evidence="7">
    <location>
        <begin position="2588"/>
        <end position="2712"/>
    </location>
</feature>
<feature type="region of interest" description="Disordered" evidence="5">
    <location>
        <begin position="2632"/>
        <end position="2655"/>
    </location>
</feature>
<keyword evidence="2" id="KW-0677">Repeat</keyword>
<evidence type="ECO:0000259" key="6">
    <source>
        <dbReference type="PROSITE" id="PS50197"/>
    </source>
</evidence>
<dbReference type="InterPro" id="IPR001680">
    <property type="entry name" value="WD40_rpt"/>
</dbReference>
<feature type="repeat" description="WD" evidence="3">
    <location>
        <begin position="3207"/>
        <end position="3248"/>
    </location>
</feature>
<feature type="region of interest" description="Disordered" evidence="5">
    <location>
        <begin position="196"/>
        <end position="242"/>
    </location>
</feature>
<accession>A0AAV7ZMC1</accession>
<evidence type="ECO:0000256" key="1">
    <source>
        <dbReference type="ARBA" id="ARBA00022574"/>
    </source>
</evidence>
<sequence>MSFDTSTDYPRSQYPIFPNLQTGFQGVDSKLDELCSKLKVLTDPEARINWYYQFSKRFLEVYQDWDPTNAEHSNLEEAISSNNAHNPEIFYEILYLIRYFSLLVLQRVNSDPLDFSSSLNKNNFTQENKNSKLPNFSIFNCIDVLKIFLRSNYNFHTLMENDFISILTELCRIISLLYKQILDQFIDSKLIFNEKAPESENENENENQNKKEKEKENEKEEEKEEAKESESESEKEKEKESKIENKIEKEIEKEKQTQNVEEKKNWNKLLFFEKIHDLILCEKTIKKIYEILSLVYEYSKKMNFNTIIENETNQNQNRNQEENQNQNENETMNKNYLNLVCHNRITFILIQVIISLQNFSKYFLLTDFQYELQLNILKILLLFYPNLNNKKHNILKSIIPLIRKPYQPKLILLDIFPNIKNLEIENFNSNLWYFTNCQNNWMINKPMFLEIVNFLQKEFKIDKQNTLKLEFEIKLQMLNLIMIAIENNIEIEIELSPLINCGKIVDFLSWSFLKFSKNIEYYMNKIKIESKIEQKKIINVFNKNKSKDKRKGKGKGKGKGKDKDKGKGKGKGNKANEKKKIANKEKEEKKNTIKNKKRKNKKNKKKRKKKKINKKKKENENQKKEEEIKINFKKEIPLTCYYYKLNKEKIKKPRIIYTNITKKIEDFDHENSNEIEKLFNVFEKLCFISEQNIKNNNFNKNSNHLFLKNQILFVFIYLFFERYRSNKKENELTRNKLKKEPILQLFILKSFIDYTDENNVDLLIKISFIKILFSSFFINHSNNYFTKIRKILYYYLMYFSSINQISNQEIINEIFLNLKPIQVLNNSEYYNESINLIINIVMNNLKITQTSFLKLDGIEIIMESIMNFQNIQIKKIANQTNQYFLNDSFINLFILLDFVLESKIIIQKYINNEKFVTFFFNLLLKRKNRKFILYHLMNFIKINENDFQSSFKLFSKFTSFLINIFQLIQFNHNIKLNLIYLNFNNNNLNTSDRNEQNKINNIGQNKLNDINKTGNDNKNHNGDKNYNNHHKKNNENINNNENMNKIYLNQDNNKNNILQINSKTNTKQKNKLIKINFKYKNYNSKIELIIELLGKIKHTVSTLPNSQIKFIKNGIYDSLKTLLSYPPASLELITNILSILSILFKSNSKNIWQFSEIFGFKKFSKTITNIYKKELTKDSQNTEKNKRLLKNHFQLFLNLLVETEPFNIKTNYILQHSELIPMVFIYAFDSSKYIFNLLLDTFLQITRKSIHNISCCCISGLIFELAKLIPKIEISNNDINDGIIENKNIDQILTNKDHKIKNDQTNKSDQKIIKDQQIKDDQSNITNKKYKIKIHKNQVQNKNKNANDNKLLLNKMLLLMTILGSHSLTVKELKVIINLLTSLPGNYRPPYQLPLLKSIRNMMNSTNLTFNIDNYKFQNPKIFFEFDGQLSSLQINQLNNWPSKKGYTFTSWIRIISLTHPKQKPFYLPRLFCFLNEKNYGFEAFLQSNNSYFEINHQKNIQNGDYNDINLNNNSNNNNNNGDEDHYDDVLEELKGFENEKEKEKEKENENEKKMDLKNFDDFDNINLLNLNDKNNKKENFFLILRVIKNKLVKKEIKIELNLPFKTWFFLSIAQSPHNNKKKNSKNVKIIINNEEMEVDTSNFDYPSTDFPYMKNKIGSNFQNSSGVDVFWGQMSNINFFDNFLTNKQIHGLFQLGPNYNGIFDRSEFEKNSPLRGIGDHLSLSYSAKATQNKIAINQSPFNYEEKNGNRDASLISMFKFVSNEFSKIIQCLGGIKIFFPLIIQLDQPIGTKKNMELNILDLQIDKQLSYQIIEIITELLLNSIENQKEMIQINGFSIISYLFQEINHKHLNLQILERVFGTIMKLKDHQEKLCYNFINDFLLNFNIWIYCDLEIQYLIFKYLSETSYLNYFRVKKILKILKDYYWIIPNNNYSKGIGEKTHIVTKKQIKRKKYDIHELKSLRLQFFHIIETLLKSKNSCLIIIINNKNDDSFNIIVNGSNTKFERELNHNKERLNEGNKERKKKEFKEKEKDFEKEKEEKLKKKKKNKINFYLLLEYLLEKNKIIRKEIFYYLLINGIQKNAFKNKLYPPIKIIFLKKNQLLEKINQFMKKLIQLFYIFLNKIILFNFLIKKKQFNQFNNIFNQINKLNFIHPLNIKFQILFPLPKLLLSNIDFQKKFNFNNFKNLLQIFEWLIYLNNYQKLKDIKLLYQNNNNNNNNNNNSNNSSDNNINIINNNNNINNNNINNNNNNVIENIDIDQIDIIINEENQILIIYFLKQLQLKINIKNNKNISELIDKQLIKILQEYYHFIYRKIKILPNVYDLNDSNFWNKFYHISFIRIENFILLLEERISLIHFKIYKNHNNIINEKEIENNQEIQLQLENGKMETNHEREKENYYYDELKIYNKLNEINIKQIKSKLFKLNIQKIENQKELSINKLNKTKENEIKYYNQSKRNWRYILRSLTNERGAWNENKNLKIFWKLDNHENSKRQRLRLKRNYNFNNHKMASLLRDSGSIKRAEQILKDIKKMEKKLKTELLKKNASSGVNLFLEKENELLRNNILKQITSQQLNNDIEFQNKKKLLESDLDQIIFETQVDLIKPFKISHGILKINNNSIQFFGTFKNPNNINQENDDNFNENNNIQNDDDDEKDKKKNISRDRIWQLDEIIEIHKRRFRLRRSAIEIFLKNKKIIFLNFKKTQRNRVFTTILNLKPKKLKEYSDQDNPLKYFKNSKLIKLWKKKEISNFEYLMKLNKISGRTYNDLSQYPIFPWVIKDYTSKELDLNDPQIYRDFSKPVGMWNPDHQKELDNKFLEFVENPDMGIIPFHYGSHYSNIGTVLYYLIRIEPFTTYAIELQGGKFDHSDRMFHSVPQTYQNCYNSLSDVKELIPEFFYFPEFLENANKLDLGKRQTGEILNNVELPPWANGSVEEFIRINRQALESEHVSEHLHEWVDLIFGYKQKGIEAERARNVFYYLTYEDKVDIDKIDNPIQRKSIEDQIENFGQTPMQLFTKPHPKRNKMENFNRLHYNYLINVEHFTKKFLPSYFNHGNQILFLKICFFKFEVFGLNSKLFAFDQTRTMKVYNYNFVEIKSKKYKLSVENEEQTISKKIGLPFAEDISHLRNCFAISPDGSIFFSCGYWDSSFRMTYTSTHSLIAKNQKHKDIVTCLSLDNGSLVTGSRDTTAIIWSLVPNGKRNFFYNFKQILFGHDDEITCLDLNVDLNIVVTGSKDQTLILHTLEKGIIIRSIQLRETPKIIKIIKTGYFLVYSSTKKLRLYSINGKLLITRRLRENIKDWAITKDDNHLITAGENGMLGIWYLYHLKILKKFDFSCGIVSLALSSTNENIAIALENGKVAISRFL</sequence>
<dbReference type="InterPro" id="IPR011993">
    <property type="entry name" value="PH-like_dom_sf"/>
</dbReference>
<reference evidence="8" key="1">
    <citation type="submission" date="2022-08" db="EMBL/GenBank/DDBJ databases">
        <title>Novel sulphate-reducing endosymbionts in the free-living metamonad Anaeramoeba.</title>
        <authorList>
            <person name="Jerlstrom-Hultqvist J."/>
            <person name="Cepicka I."/>
            <person name="Gallot-Lavallee L."/>
            <person name="Salas-Leiva D."/>
            <person name="Curtis B.A."/>
            <person name="Zahonova K."/>
            <person name="Pipaliya S."/>
            <person name="Dacks J."/>
            <person name="Roger A.J."/>
        </authorList>
    </citation>
    <scope>NUCLEOTIDE SEQUENCE</scope>
    <source>
        <strain evidence="8">Busselton2</strain>
    </source>
</reference>
<protein>
    <submittedName>
        <fullName evidence="8">Beige/beach-related</fullName>
    </submittedName>
</protein>
<dbReference type="PROSITE" id="PS50082">
    <property type="entry name" value="WD_REPEATS_2"/>
    <property type="match status" value="1"/>
</dbReference>
<evidence type="ECO:0000256" key="3">
    <source>
        <dbReference type="PROSITE-ProRule" id="PRU00221"/>
    </source>
</evidence>
<feature type="domain" description="BEACH" evidence="6">
    <location>
        <begin position="2726"/>
        <end position="3019"/>
    </location>
</feature>
<evidence type="ECO:0000256" key="2">
    <source>
        <dbReference type="ARBA" id="ARBA00022737"/>
    </source>
</evidence>
<dbReference type="SUPFAM" id="SSF50729">
    <property type="entry name" value="PH domain-like"/>
    <property type="match status" value="1"/>
</dbReference>
<organism evidence="8 9">
    <name type="scientific">Anaeramoeba flamelloides</name>
    <dbReference type="NCBI Taxonomy" id="1746091"/>
    <lineage>
        <taxon>Eukaryota</taxon>
        <taxon>Metamonada</taxon>
        <taxon>Anaeramoebidae</taxon>
        <taxon>Anaeramoeba</taxon>
    </lineage>
</organism>